<name>A0A8J3H177_9RHOB</name>
<dbReference type="SUPFAM" id="SSF53383">
    <property type="entry name" value="PLP-dependent transferases"/>
    <property type="match status" value="2"/>
</dbReference>
<evidence type="ECO:0000259" key="10">
    <source>
        <dbReference type="Pfam" id="PF02347"/>
    </source>
</evidence>
<dbReference type="InterPro" id="IPR020581">
    <property type="entry name" value="GDC_P"/>
</dbReference>
<evidence type="ECO:0000256" key="6">
    <source>
        <dbReference type="ARBA" id="ARBA00023002"/>
    </source>
</evidence>
<feature type="modified residue" description="N6-(pyridoxal phosphate)lysine" evidence="8 9">
    <location>
        <position position="699"/>
    </location>
</feature>
<accession>A0A8J3H177</accession>
<evidence type="ECO:0000256" key="8">
    <source>
        <dbReference type="HAMAP-Rule" id="MF_00711"/>
    </source>
</evidence>
<dbReference type="FunFam" id="3.40.640.10:FF:000005">
    <property type="entry name" value="Glycine dehydrogenase (decarboxylating), mitochondrial"/>
    <property type="match status" value="1"/>
</dbReference>
<evidence type="ECO:0000256" key="4">
    <source>
        <dbReference type="ARBA" id="ARBA00011690"/>
    </source>
</evidence>
<dbReference type="InterPro" id="IPR015421">
    <property type="entry name" value="PyrdxlP-dep_Trfase_major"/>
</dbReference>
<sequence length="949" mass="103645">MTYTPTDYLPYDFANRRHIGPSPAEMEDMFAVLGVRDLDQLIDETVPASIRQVEPLDFGKPKSERELLWHMAQVAKKNKVLTSLIGQGYHGTVTPPAIQRNILENPAWYTAYTPYQPEISQGRLEALLNYQTMVSDLTGLEIANASLLDEGTACAEAMTMAQRVAKSKANAFFVDENCHPQNIAVIRTRAKPLGIEVIVGAPDDLDASKVFGAIFQYPGTHGHLRDFTDEIAALHAAGAVGVVSADPLALCLLKEPGAMGADIAVGSTQRFGVPMGYGGPHAAYMATKQQYARSMPGRLVGVSIDSHGNRAYRLSLQTREQHIRREKATSNVCTAQALLAVMASFYAVFHGPEGLRAIAQRIHRKTVRLARGLEAAGFKVEPKEFFDTITVDVGLLQQGVLLSAVREGVNLRRVGETKVGITLDELTRPATIEAVWRAFGIILEDKDFTPDYRLPDGLLRQSAYLTHPIFHMNRAETEMMRYMRRLADRDLALDRAMIPLGSCTMKLNSAAEMMPVTWPEFGQLHPFVPADQAEGYAELIGDLSQKLCDITGYAAISMQPNSGAQGEYAGLLTIAAWHEAQGNGHRNVCLIPTSAHGTNPASAQMVGWKVVPVKSTENGDIDLEDFRAKAEQYAETLAGCMITYPSTHGVFEETVKEVCDITHAHGGQVYIDGANMNAMVGLARPGDLGGDVSHLNLHKTFCIPHGGGGPGMGPIGVKPHLVPHLPGHPETGGTEGPVSSAPFGSPSLLPISWAYCLMMGGEGLTQATRVAILNANYIARRLEGAYKVLYRGKQGRVAHECIIDTRPFAESAGVTVDDIAKRLIDNGFHAPTMSWPVAGTLMIEPTESETKAELDRFCTAMLAIREEIREIEEGKIDKANNPLKNAPHTMEDLVRDWDRPYSREQGCFPPGAFRVDKYWPPVNRVDNVWGDRNLTCTCPPMEAYADAAE</sequence>
<comment type="cofactor">
    <cofactor evidence="1 8 9">
        <name>pyridoxal 5'-phosphate</name>
        <dbReference type="ChEBI" id="CHEBI:597326"/>
    </cofactor>
</comment>
<dbReference type="GO" id="GO:0016594">
    <property type="term" value="F:glycine binding"/>
    <property type="evidence" value="ECO:0007669"/>
    <property type="project" value="TreeGrafter"/>
</dbReference>
<dbReference type="GO" id="GO:0005960">
    <property type="term" value="C:glycine cleavage complex"/>
    <property type="evidence" value="ECO:0007669"/>
    <property type="project" value="TreeGrafter"/>
</dbReference>
<dbReference type="InterPro" id="IPR003437">
    <property type="entry name" value="GcvP"/>
</dbReference>
<dbReference type="EC" id="1.4.4.2" evidence="8"/>
<comment type="similarity">
    <text evidence="3 8">Belongs to the GcvP family.</text>
</comment>
<gene>
    <name evidence="8 12" type="primary">gcvP</name>
    <name evidence="12" type="ORF">GCM10017056_38980</name>
</gene>
<reference evidence="12" key="2">
    <citation type="submission" date="2020-09" db="EMBL/GenBank/DDBJ databases">
        <authorList>
            <person name="Sun Q."/>
            <person name="Kim S."/>
        </authorList>
    </citation>
    <scope>NUCLEOTIDE SEQUENCE</scope>
    <source>
        <strain evidence="12">KCTC 42650</strain>
    </source>
</reference>
<dbReference type="PANTHER" id="PTHR11773:SF1">
    <property type="entry name" value="GLYCINE DEHYDROGENASE (DECARBOXYLATING), MITOCHONDRIAL"/>
    <property type="match status" value="1"/>
</dbReference>
<dbReference type="FunFam" id="3.40.640.10:FF:000007">
    <property type="entry name" value="glycine dehydrogenase (Decarboxylating), mitochondrial"/>
    <property type="match status" value="1"/>
</dbReference>
<dbReference type="EMBL" id="BNCJ01000015">
    <property type="protein sequence ID" value="GHF64001.1"/>
    <property type="molecule type" value="Genomic_DNA"/>
</dbReference>
<dbReference type="PANTHER" id="PTHR11773">
    <property type="entry name" value="GLYCINE DEHYDROGENASE, DECARBOXYLATING"/>
    <property type="match status" value="1"/>
</dbReference>
<dbReference type="GO" id="GO:0030170">
    <property type="term" value="F:pyridoxal phosphate binding"/>
    <property type="evidence" value="ECO:0007669"/>
    <property type="project" value="TreeGrafter"/>
</dbReference>
<evidence type="ECO:0000256" key="7">
    <source>
        <dbReference type="ARBA" id="ARBA00049026"/>
    </source>
</evidence>
<evidence type="ECO:0000256" key="3">
    <source>
        <dbReference type="ARBA" id="ARBA00010756"/>
    </source>
</evidence>
<keyword evidence="13" id="KW-1185">Reference proteome</keyword>
<feature type="domain" description="Glycine cleavage system P-protein N-terminal" evidence="10">
    <location>
        <begin position="16"/>
        <end position="439"/>
    </location>
</feature>
<evidence type="ECO:0000256" key="9">
    <source>
        <dbReference type="PIRSR" id="PIRSR603437-50"/>
    </source>
</evidence>
<comment type="catalytic activity">
    <reaction evidence="7 8">
        <text>N(6)-[(R)-lipoyl]-L-lysyl-[glycine-cleavage complex H protein] + glycine + H(+) = N(6)-[(R)-S(8)-aminomethyldihydrolipoyl]-L-lysyl-[glycine-cleavage complex H protein] + CO2</text>
        <dbReference type="Rhea" id="RHEA:24304"/>
        <dbReference type="Rhea" id="RHEA-COMP:10494"/>
        <dbReference type="Rhea" id="RHEA-COMP:10495"/>
        <dbReference type="ChEBI" id="CHEBI:15378"/>
        <dbReference type="ChEBI" id="CHEBI:16526"/>
        <dbReference type="ChEBI" id="CHEBI:57305"/>
        <dbReference type="ChEBI" id="CHEBI:83099"/>
        <dbReference type="ChEBI" id="CHEBI:83143"/>
        <dbReference type="EC" id="1.4.4.2"/>
    </reaction>
</comment>
<dbReference type="InterPro" id="IPR015422">
    <property type="entry name" value="PyrdxlP-dep_Trfase_small"/>
</dbReference>
<dbReference type="InterPro" id="IPR049315">
    <property type="entry name" value="GDC-P_N"/>
</dbReference>
<dbReference type="Pfam" id="PF02347">
    <property type="entry name" value="GDC-P"/>
    <property type="match status" value="2"/>
</dbReference>
<proteinExistence type="inferred from homology"/>
<dbReference type="Pfam" id="PF21478">
    <property type="entry name" value="GcvP2_C"/>
    <property type="match status" value="1"/>
</dbReference>
<dbReference type="NCBIfam" id="NF001696">
    <property type="entry name" value="PRK00451.1"/>
    <property type="match status" value="1"/>
</dbReference>
<dbReference type="Gene3D" id="3.90.1150.10">
    <property type="entry name" value="Aspartate Aminotransferase, domain 1"/>
    <property type="match status" value="2"/>
</dbReference>
<keyword evidence="5 8" id="KW-0663">Pyridoxal phosphate</keyword>
<dbReference type="GO" id="GO:0004375">
    <property type="term" value="F:glycine dehydrogenase (decarboxylating) activity"/>
    <property type="evidence" value="ECO:0007669"/>
    <property type="project" value="UniProtKB-EC"/>
</dbReference>
<comment type="subunit">
    <text evidence="4 8">The glycine cleavage system is composed of four proteins: P, T, L and H.</text>
</comment>
<reference evidence="12" key="1">
    <citation type="journal article" date="2014" name="Int. J. Syst. Evol. Microbiol.">
        <title>Complete genome sequence of Corynebacterium casei LMG S-19264T (=DSM 44701T), isolated from a smear-ripened cheese.</title>
        <authorList>
            <consortium name="US DOE Joint Genome Institute (JGI-PGF)"/>
            <person name="Walter F."/>
            <person name="Albersmeier A."/>
            <person name="Kalinowski J."/>
            <person name="Ruckert C."/>
        </authorList>
    </citation>
    <scope>NUCLEOTIDE SEQUENCE</scope>
    <source>
        <strain evidence="12">KCTC 42650</strain>
    </source>
</reference>
<dbReference type="InterPro" id="IPR049316">
    <property type="entry name" value="GDC-P_C"/>
</dbReference>
<dbReference type="GO" id="GO:0019464">
    <property type="term" value="P:glycine decarboxylation via glycine cleavage system"/>
    <property type="evidence" value="ECO:0007669"/>
    <property type="project" value="UniProtKB-UniRule"/>
</dbReference>
<dbReference type="RefSeq" id="WP_189681796.1">
    <property type="nucleotide sequence ID" value="NZ_BNCJ01000015.1"/>
</dbReference>
<evidence type="ECO:0000313" key="12">
    <source>
        <dbReference type="EMBL" id="GHF64001.1"/>
    </source>
</evidence>
<dbReference type="Gene3D" id="3.40.640.10">
    <property type="entry name" value="Type I PLP-dependent aspartate aminotransferase-like (Major domain)"/>
    <property type="match status" value="2"/>
</dbReference>
<dbReference type="FunFam" id="3.90.1150.10:FF:000007">
    <property type="entry name" value="Glycine dehydrogenase (decarboxylating), mitochondrial"/>
    <property type="match status" value="1"/>
</dbReference>
<dbReference type="NCBIfam" id="TIGR00461">
    <property type="entry name" value="gcvP"/>
    <property type="match status" value="1"/>
</dbReference>
<comment type="caution">
    <text evidence="12">The sequence shown here is derived from an EMBL/GenBank/DDBJ whole genome shotgun (WGS) entry which is preliminary data.</text>
</comment>
<evidence type="ECO:0000313" key="13">
    <source>
        <dbReference type="Proteomes" id="UP000626220"/>
    </source>
</evidence>
<feature type="domain" description="Glycine dehydrogenase C-terminal" evidence="11">
    <location>
        <begin position="767"/>
        <end position="888"/>
    </location>
</feature>
<dbReference type="AlphaFoldDB" id="A0A8J3H177"/>
<keyword evidence="6 8" id="KW-0560">Oxidoreductase</keyword>
<evidence type="ECO:0000256" key="5">
    <source>
        <dbReference type="ARBA" id="ARBA00022898"/>
    </source>
</evidence>
<comment type="function">
    <text evidence="2 8">The glycine cleavage system catalyzes the degradation of glycine. The P protein binds the alpha-amino group of glycine through its pyridoxal phosphate cofactor; CO(2) is released and the remaining methylamine moiety is then transferred to the lipoamide cofactor of the H protein.</text>
</comment>
<organism evidence="12 13">
    <name type="scientific">Seohaeicola zhoushanensis</name>
    <dbReference type="NCBI Taxonomy" id="1569283"/>
    <lineage>
        <taxon>Bacteria</taxon>
        <taxon>Pseudomonadati</taxon>
        <taxon>Pseudomonadota</taxon>
        <taxon>Alphaproteobacteria</taxon>
        <taxon>Rhodobacterales</taxon>
        <taxon>Roseobacteraceae</taxon>
        <taxon>Seohaeicola</taxon>
    </lineage>
</organism>
<protein>
    <recommendedName>
        <fullName evidence="8">Glycine dehydrogenase (decarboxylating)</fullName>
        <ecNumber evidence="8">1.4.4.2</ecNumber>
    </recommendedName>
    <alternativeName>
        <fullName evidence="8">Glycine cleavage system P-protein</fullName>
    </alternativeName>
    <alternativeName>
        <fullName evidence="8">Glycine decarboxylase</fullName>
    </alternativeName>
    <alternativeName>
        <fullName evidence="8">Glycine dehydrogenase (aminomethyl-transferring)</fullName>
    </alternativeName>
</protein>
<dbReference type="HAMAP" id="MF_00711">
    <property type="entry name" value="GcvP"/>
    <property type="match status" value="1"/>
</dbReference>
<feature type="domain" description="Glycine cleavage system P-protein N-terminal" evidence="10">
    <location>
        <begin position="472"/>
        <end position="727"/>
    </location>
</feature>
<dbReference type="Proteomes" id="UP000626220">
    <property type="component" value="Unassembled WGS sequence"/>
</dbReference>
<dbReference type="InterPro" id="IPR015424">
    <property type="entry name" value="PyrdxlP-dep_Trfase"/>
</dbReference>
<dbReference type="CDD" id="cd00613">
    <property type="entry name" value="GDC-P"/>
    <property type="match status" value="2"/>
</dbReference>
<dbReference type="GO" id="GO:0005829">
    <property type="term" value="C:cytosol"/>
    <property type="evidence" value="ECO:0007669"/>
    <property type="project" value="TreeGrafter"/>
</dbReference>
<evidence type="ECO:0000256" key="2">
    <source>
        <dbReference type="ARBA" id="ARBA00003788"/>
    </source>
</evidence>
<evidence type="ECO:0000259" key="11">
    <source>
        <dbReference type="Pfam" id="PF21478"/>
    </source>
</evidence>
<evidence type="ECO:0000256" key="1">
    <source>
        <dbReference type="ARBA" id="ARBA00001933"/>
    </source>
</evidence>